<accession>A0A4E0PV91</accession>
<evidence type="ECO:0000259" key="2">
    <source>
        <dbReference type="Pfam" id="PF00303"/>
    </source>
</evidence>
<evidence type="ECO:0000313" key="4">
    <source>
        <dbReference type="Proteomes" id="UP000297295"/>
    </source>
</evidence>
<gene>
    <name evidence="3" type="ORF">CUN85_10555</name>
</gene>
<dbReference type="Pfam" id="PF00303">
    <property type="entry name" value="Thymidylat_synt"/>
    <property type="match status" value="1"/>
</dbReference>
<keyword evidence="1" id="KW-0808">Transferase</keyword>
<dbReference type="Gene3D" id="3.30.572.10">
    <property type="entry name" value="Thymidylate synthase/dCMP hydroxymethylase domain"/>
    <property type="match status" value="1"/>
</dbReference>
<dbReference type="AlphaFoldDB" id="A0A4E0PV91"/>
<name>A0A4E0PV91_9EURY</name>
<feature type="domain" description="Thymidylate synthase/dCMP hydroxymethylase" evidence="2">
    <location>
        <begin position="88"/>
        <end position="225"/>
    </location>
</feature>
<dbReference type="InterPro" id="IPR036926">
    <property type="entry name" value="Thymidate_synth/dCMP_Mease_sf"/>
</dbReference>
<reference evidence="3 4" key="1">
    <citation type="submission" date="2017-11" db="EMBL/GenBank/DDBJ databases">
        <title>Isolation and Characterization of Methanogenic Archaea from Saline Meromictic Lake at Siberia.</title>
        <authorList>
            <person name="Shen Y."/>
            <person name="Huang H.-H."/>
            <person name="Lai M.-C."/>
            <person name="Chen S.-C."/>
        </authorList>
    </citation>
    <scope>NUCLEOTIDE SEQUENCE [LARGE SCALE GENOMIC DNA]</scope>
    <source>
        <strain evidence="3 4">SY-01</strain>
    </source>
</reference>
<dbReference type="SUPFAM" id="SSF55831">
    <property type="entry name" value="Thymidylate synthase/dCMP hydroxymethylase"/>
    <property type="match status" value="1"/>
</dbReference>
<keyword evidence="4" id="KW-1185">Reference proteome</keyword>
<dbReference type="Proteomes" id="UP000297295">
    <property type="component" value="Unassembled WGS sequence"/>
</dbReference>
<dbReference type="OrthoDB" id="50118at2157"/>
<sequence length="257" mass="30038">MIYMEAVLIKANNISSAWSQLIYEIYKNGEEHKPDYNTVTKRVHATIQIKDVSNNQVNPAVPFGENLIERYKEELTEEYADWYISLPEDDKRKFDYCYAKQLFRYGETAYNTLRENVANLRPGSRRHVGILWENEVHIPKFEDQPCWIAYKVELINETQTRIYILYRSWDAFGGFPANIPAIVEGFKKVFREQSLPYEIESLIATGWDTHIYDADLQAVEKIFKTNELCPLCKCITPKHSFIPTTRGKACPECKKSM</sequence>
<evidence type="ECO:0000313" key="3">
    <source>
        <dbReference type="EMBL" id="TGC07877.1"/>
    </source>
</evidence>
<protein>
    <submittedName>
        <fullName evidence="3">Thymidylate synthase</fullName>
    </submittedName>
</protein>
<organism evidence="3 4">
    <name type="scientific">Methanolobus halotolerans</name>
    <dbReference type="NCBI Taxonomy" id="2052935"/>
    <lineage>
        <taxon>Archaea</taxon>
        <taxon>Methanobacteriati</taxon>
        <taxon>Methanobacteriota</taxon>
        <taxon>Stenosarchaea group</taxon>
        <taxon>Methanomicrobia</taxon>
        <taxon>Methanosarcinales</taxon>
        <taxon>Methanosarcinaceae</taxon>
        <taxon>Methanolobus</taxon>
    </lineage>
</organism>
<dbReference type="GO" id="GO:0016740">
    <property type="term" value="F:transferase activity"/>
    <property type="evidence" value="ECO:0007669"/>
    <property type="project" value="UniProtKB-KW"/>
</dbReference>
<evidence type="ECO:0000256" key="1">
    <source>
        <dbReference type="ARBA" id="ARBA00022679"/>
    </source>
</evidence>
<proteinExistence type="predicted"/>
<dbReference type="EMBL" id="PGGK01000013">
    <property type="protein sequence ID" value="TGC07877.1"/>
    <property type="molecule type" value="Genomic_DNA"/>
</dbReference>
<dbReference type="InterPro" id="IPR023451">
    <property type="entry name" value="Thymidate_synth/dCMP_Mease_dom"/>
</dbReference>
<comment type="caution">
    <text evidence="3">The sequence shown here is derived from an EMBL/GenBank/DDBJ whole genome shotgun (WGS) entry which is preliminary data.</text>
</comment>